<gene>
    <name evidence="1" type="ORF">A3I39_01830</name>
</gene>
<proteinExistence type="predicted"/>
<evidence type="ECO:0000313" key="1">
    <source>
        <dbReference type="EMBL" id="OGN34475.1"/>
    </source>
</evidence>
<name>A0A1F8HA54_9BACT</name>
<dbReference type="Proteomes" id="UP000178155">
    <property type="component" value="Unassembled WGS sequence"/>
</dbReference>
<dbReference type="EMBL" id="MGKW01000010">
    <property type="protein sequence ID" value="OGN34475.1"/>
    <property type="molecule type" value="Genomic_DNA"/>
</dbReference>
<organism evidence="1 2">
    <name type="scientific">Candidatus Yanofskybacteria bacterium RIFCSPLOWO2_02_FULL_47_9b</name>
    <dbReference type="NCBI Taxonomy" id="1802708"/>
    <lineage>
        <taxon>Bacteria</taxon>
        <taxon>Candidatus Yanofskyibacteriota</taxon>
    </lineage>
</organism>
<sequence length="249" mass="28066">MMIKHYTYIISAILLASIAMPLTAGAYYYTVPQLYIPGVDSAEQSAVVSTTSGYQVKPVVLNYKIFGNWFGDDSSKVAHDADGHTVTLVSADDTNIYAIMNGKKHLLFTEDIRTLYAYQPSLVQAVSQTQLAQYPRVNLIKVKGDSKHVYYLTEGHMTRLMTTKVLDSYGVRAEDAVTISKQEFNFYPQNQYVYLESPLNRDVFQIVDGNSKRYLTPMAVQRLGITVDQITPINQYEMDSYKILAPVVQ</sequence>
<protein>
    <submittedName>
        <fullName evidence="1">Uncharacterized protein</fullName>
    </submittedName>
</protein>
<reference evidence="1 2" key="1">
    <citation type="journal article" date="2016" name="Nat. Commun.">
        <title>Thousands of microbial genomes shed light on interconnected biogeochemical processes in an aquifer system.</title>
        <authorList>
            <person name="Anantharaman K."/>
            <person name="Brown C.T."/>
            <person name="Hug L.A."/>
            <person name="Sharon I."/>
            <person name="Castelle C.J."/>
            <person name="Probst A.J."/>
            <person name="Thomas B.C."/>
            <person name="Singh A."/>
            <person name="Wilkins M.J."/>
            <person name="Karaoz U."/>
            <person name="Brodie E.L."/>
            <person name="Williams K.H."/>
            <person name="Hubbard S.S."/>
            <person name="Banfield J.F."/>
        </authorList>
    </citation>
    <scope>NUCLEOTIDE SEQUENCE [LARGE SCALE GENOMIC DNA]</scope>
</reference>
<comment type="caution">
    <text evidence="1">The sequence shown here is derived from an EMBL/GenBank/DDBJ whole genome shotgun (WGS) entry which is preliminary data.</text>
</comment>
<accession>A0A1F8HA54</accession>
<evidence type="ECO:0000313" key="2">
    <source>
        <dbReference type="Proteomes" id="UP000178155"/>
    </source>
</evidence>
<dbReference type="AlphaFoldDB" id="A0A1F8HA54"/>